<keyword evidence="3" id="KW-1185">Reference proteome</keyword>
<dbReference type="EMBL" id="BLXT01000298">
    <property type="protein sequence ID" value="GFN75797.1"/>
    <property type="molecule type" value="Genomic_DNA"/>
</dbReference>
<comment type="caution">
    <text evidence="2">The sequence shown here is derived from an EMBL/GenBank/DDBJ whole genome shotgun (WGS) entry which is preliminary data.</text>
</comment>
<protein>
    <submittedName>
        <fullName evidence="2">Uncharacterized protein</fullName>
    </submittedName>
</protein>
<evidence type="ECO:0000313" key="2">
    <source>
        <dbReference type="EMBL" id="GFN75797.1"/>
    </source>
</evidence>
<evidence type="ECO:0000313" key="3">
    <source>
        <dbReference type="Proteomes" id="UP000735302"/>
    </source>
</evidence>
<proteinExistence type="predicted"/>
<reference evidence="2 3" key="1">
    <citation type="journal article" date="2021" name="Elife">
        <title>Chloroplast acquisition without the gene transfer in kleptoplastic sea slugs, Plakobranchus ocellatus.</title>
        <authorList>
            <person name="Maeda T."/>
            <person name="Takahashi S."/>
            <person name="Yoshida T."/>
            <person name="Shimamura S."/>
            <person name="Takaki Y."/>
            <person name="Nagai Y."/>
            <person name="Toyoda A."/>
            <person name="Suzuki Y."/>
            <person name="Arimoto A."/>
            <person name="Ishii H."/>
            <person name="Satoh N."/>
            <person name="Nishiyama T."/>
            <person name="Hasebe M."/>
            <person name="Maruyama T."/>
            <person name="Minagawa J."/>
            <person name="Obokata J."/>
            <person name="Shigenobu S."/>
        </authorList>
    </citation>
    <scope>NUCLEOTIDE SEQUENCE [LARGE SCALE GENOMIC DNA]</scope>
</reference>
<name>A0AAV3XZJ6_9GAST</name>
<dbReference type="AlphaFoldDB" id="A0AAV3XZJ6"/>
<sequence>MINTHRKAFLQQSSQKRVKDRVCGEGRYAIMIFRICSRPYSSSMRGNKTLKSIFVITFRFTKLNATITHSTSECKKPEKEAVDENGDSRRHVTVQRSGQAGAELS</sequence>
<dbReference type="Proteomes" id="UP000735302">
    <property type="component" value="Unassembled WGS sequence"/>
</dbReference>
<evidence type="ECO:0000256" key="1">
    <source>
        <dbReference type="SAM" id="MobiDB-lite"/>
    </source>
</evidence>
<gene>
    <name evidence="2" type="ORF">PoB_000230300</name>
</gene>
<accession>A0AAV3XZJ6</accession>
<organism evidence="2 3">
    <name type="scientific">Plakobranchus ocellatus</name>
    <dbReference type="NCBI Taxonomy" id="259542"/>
    <lineage>
        <taxon>Eukaryota</taxon>
        <taxon>Metazoa</taxon>
        <taxon>Spiralia</taxon>
        <taxon>Lophotrochozoa</taxon>
        <taxon>Mollusca</taxon>
        <taxon>Gastropoda</taxon>
        <taxon>Heterobranchia</taxon>
        <taxon>Euthyneura</taxon>
        <taxon>Panpulmonata</taxon>
        <taxon>Sacoglossa</taxon>
        <taxon>Placobranchoidea</taxon>
        <taxon>Plakobranchidae</taxon>
        <taxon>Plakobranchus</taxon>
    </lineage>
</organism>
<feature type="region of interest" description="Disordered" evidence="1">
    <location>
        <begin position="69"/>
        <end position="105"/>
    </location>
</feature>
<feature type="compositionally biased region" description="Basic and acidic residues" evidence="1">
    <location>
        <begin position="72"/>
        <end position="90"/>
    </location>
</feature>